<accession>A0ABN1I7N8</accession>
<dbReference type="EMBL" id="BAAAET010000003">
    <property type="protein sequence ID" value="GAA0695328.1"/>
    <property type="molecule type" value="Genomic_DNA"/>
</dbReference>
<protein>
    <recommendedName>
        <fullName evidence="3">Transcriptional regulator, AlpA family</fullName>
    </recommendedName>
</protein>
<gene>
    <name evidence="1" type="ORF">GCM10009104_23780</name>
</gene>
<sequence length="90" mass="10018">MIDGDEILTKADIAERYKMKKSAVDTLCSRSPTSLPPFFKMGTATNSPIRFRRSDCDAWDEKRVVEALKLRKPKTPASLTDLLGCGAVKQ</sequence>
<evidence type="ECO:0000313" key="2">
    <source>
        <dbReference type="Proteomes" id="UP001499915"/>
    </source>
</evidence>
<keyword evidence="2" id="KW-1185">Reference proteome</keyword>
<evidence type="ECO:0000313" key="1">
    <source>
        <dbReference type="EMBL" id="GAA0695328.1"/>
    </source>
</evidence>
<reference evidence="1 2" key="1">
    <citation type="journal article" date="2019" name="Int. J. Syst. Evol. Microbiol.">
        <title>The Global Catalogue of Microorganisms (GCM) 10K type strain sequencing project: providing services to taxonomists for standard genome sequencing and annotation.</title>
        <authorList>
            <consortium name="The Broad Institute Genomics Platform"/>
            <consortium name="The Broad Institute Genome Sequencing Center for Infectious Disease"/>
            <person name="Wu L."/>
            <person name="Ma J."/>
        </authorList>
    </citation>
    <scope>NUCLEOTIDE SEQUENCE [LARGE SCALE GENOMIC DNA]</scope>
    <source>
        <strain evidence="1 2">JCM 15134</strain>
    </source>
</reference>
<proteinExistence type="predicted"/>
<organism evidence="1 2">
    <name type="scientific">Marinobacterium maritimum</name>
    <dbReference type="NCBI Taxonomy" id="500162"/>
    <lineage>
        <taxon>Bacteria</taxon>
        <taxon>Pseudomonadati</taxon>
        <taxon>Pseudomonadota</taxon>
        <taxon>Gammaproteobacteria</taxon>
        <taxon>Oceanospirillales</taxon>
        <taxon>Oceanospirillaceae</taxon>
        <taxon>Marinobacterium</taxon>
    </lineage>
</organism>
<dbReference type="Proteomes" id="UP001499915">
    <property type="component" value="Unassembled WGS sequence"/>
</dbReference>
<evidence type="ECO:0008006" key="3">
    <source>
        <dbReference type="Google" id="ProtNLM"/>
    </source>
</evidence>
<dbReference type="RefSeq" id="WP_343806201.1">
    <property type="nucleotide sequence ID" value="NZ_BAAAET010000003.1"/>
</dbReference>
<name>A0ABN1I7N8_9GAMM</name>
<comment type="caution">
    <text evidence="1">The sequence shown here is derived from an EMBL/GenBank/DDBJ whole genome shotgun (WGS) entry which is preliminary data.</text>
</comment>